<dbReference type="RefSeq" id="WP_254795083.1">
    <property type="nucleotide sequence ID" value="NZ_FRBD01000003.1"/>
</dbReference>
<sequence>MNKIDKDFVYNRFPKTEHDIKLYEDYKAFISLKRKTETKNDLAELLSLFPVYEGTQNANDVFVLTRFGFMALSIDDDFMNNCYKPWCLSLLQQDIASKIHDSNKIRILRASLIEFALLGCLEAHQLMNWLDSQIGQDNLFIESIVNERCPNLRRFLNAHDGAGRGVNEGDEVSSYAQALQEVKSGCKRTHWIWYIFPQMAGIKGTHSRPALFYGINGRLEAYQYINHPVLRHHLVEISEEVLNNKYSAYEIFGDDIIKFRSSILLFDSVSDIPVFRQIKNKYRWQ</sequence>
<reference evidence="1 2" key="1">
    <citation type="submission" date="2016-11" db="EMBL/GenBank/DDBJ databases">
        <authorList>
            <person name="Jaros S."/>
            <person name="Januszkiewicz K."/>
            <person name="Wedrychowicz H."/>
        </authorList>
    </citation>
    <scope>NUCLEOTIDE SEQUENCE [LARGE SCALE GENOMIC DNA]</scope>
    <source>
        <strain evidence="1 2">KHT3</strain>
    </source>
</reference>
<protein>
    <submittedName>
        <fullName evidence="1">Uncharacterized protein, DUF1810 family</fullName>
    </submittedName>
</protein>
<dbReference type="InterPro" id="IPR014937">
    <property type="entry name" value="DUF1810"/>
</dbReference>
<evidence type="ECO:0000313" key="2">
    <source>
        <dbReference type="Proteomes" id="UP000184130"/>
    </source>
</evidence>
<dbReference type="Proteomes" id="UP000184130">
    <property type="component" value="Unassembled WGS sequence"/>
</dbReference>
<dbReference type="Pfam" id="PF08837">
    <property type="entry name" value="DUF1810"/>
    <property type="match status" value="1"/>
</dbReference>
<accession>A0A1M6SKX3</accession>
<dbReference type="InterPro" id="IPR036287">
    <property type="entry name" value="Rv1873-like_sf"/>
</dbReference>
<evidence type="ECO:0000313" key="1">
    <source>
        <dbReference type="EMBL" id="SHK45307.1"/>
    </source>
</evidence>
<dbReference type="AlphaFoldDB" id="A0A1M6SKX3"/>
<dbReference type="SUPFAM" id="SSF140736">
    <property type="entry name" value="Rv1873-like"/>
    <property type="match status" value="1"/>
</dbReference>
<gene>
    <name evidence="1" type="ORF">SAMN05216463_103241</name>
</gene>
<name>A0A1M6SKX3_XYLRU</name>
<proteinExistence type="predicted"/>
<organism evidence="1 2">
    <name type="scientific">Xylanibacter ruminicola</name>
    <name type="common">Prevotella ruminicola</name>
    <dbReference type="NCBI Taxonomy" id="839"/>
    <lineage>
        <taxon>Bacteria</taxon>
        <taxon>Pseudomonadati</taxon>
        <taxon>Bacteroidota</taxon>
        <taxon>Bacteroidia</taxon>
        <taxon>Bacteroidales</taxon>
        <taxon>Prevotellaceae</taxon>
        <taxon>Xylanibacter</taxon>
    </lineage>
</organism>
<dbReference type="Gene3D" id="1.25.40.380">
    <property type="entry name" value="Protein of unknown function DUF1810"/>
    <property type="match status" value="1"/>
</dbReference>
<dbReference type="EMBL" id="FRBD01000003">
    <property type="protein sequence ID" value="SHK45307.1"/>
    <property type="molecule type" value="Genomic_DNA"/>
</dbReference>